<proteinExistence type="predicted"/>
<comment type="caution">
    <text evidence="2">The sequence shown here is derived from an EMBL/GenBank/DDBJ whole genome shotgun (WGS) entry which is preliminary data.</text>
</comment>
<evidence type="ECO:0000313" key="2">
    <source>
        <dbReference type="EMBL" id="KAK1735921.1"/>
    </source>
</evidence>
<protein>
    <submittedName>
        <fullName evidence="2">Uncharacterized protein</fullName>
    </submittedName>
</protein>
<gene>
    <name evidence="2" type="ORF">QTG54_013368</name>
</gene>
<feature type="compositionally biased region" description="Polar residues" evidence="1">
    <location>
        <begin position="102"/>
        <end position="111"/>
    </location>
</feature>
<sequence length="281" mass="29034">LGKEISVLLERSGSQGIFLPEIRLEVTVGVTKSVEKSLDEVTHGTGVTTGGGVAILNTSHGQKTLSTGGGNQSSTTGGRDETNTDGTTLSSHLGGDSVGHATLTSPESTTDGGDVELGGKDGTTDGGGNLRGALDSKTDVSIGVSNGNEGLETSTLTSRTLLLNRHDLHDLILELVLQEVVDDLGLLNRDGEEEDLLNGSNLSLLYETSELGDGDPNVFVTSTLTSASTATSSAATTVSASTSSSSSETSAFFRHCIAFKLVVNLGLADVQIVLVWWSKRR</sequence>
<organism evidence="2 3">
    <name type="scientific">Skeletonema marinoi</name>
    <dbReference type="NCBI Taxonomy" id="267567"/>
    <lineage>
        <taxon>Eukaryota</taxon>
        <taxon>Sar</taxon>
        <taxon>Stramenopiles</taxon>
        <taxon>Ochrophyta</taxon>
        <taxon>Bacillariophyta</taxon>
        <taxon>Coscinodiscophyceae</taxon>
        <taxon>Thalassiosirophycidae</taxon>
        <taxon>Thalassiosirales</taxon>
        <taxon>Skeletonemataceae</taxon>
        <taxon>Skeletonema</taxon>
        <taxon>Skeletonema marinoi-dohrnii complex</taxon>
    </lineage>
</organism>
<name>A0AAD8XXX6_9STRA</name>
<dbReference type="AlphaFoldDB" id="A0AAD8XXX6"/>
<evidence type="ECO:0000313" key="3">
    <source>
        <dbReference type="Proteomes" id="UP001224775"/>
    </source>
</evidence>
<reference evidence="2" key="1">
    <citation type="submission" date="2023-06" db="EMBL/GenBank/DDBJ databases">
        <title>Survivors Of The Sea: Transcriptome response of Skeletonema marinoi to long-term dormancy.</title>
        <authorList>
            <person name="Pinder M.I.M."/>
            <person name="Kourtchenko O."/>
            <person name="Robertson E.K."/>
            <person name="Larsson T."/>
            <person name="Maumus F."/>
            <person name="Osuna-Cruz C.M."/>
            <person name="Vancaester E."/>
            <person name="Stenow R."/>
            <person name="Vandepoele K."/>
            <person name="Ploug H."/>
            <person name="Bruchert V."/>
            <person name="Godhe A."/>
            <person name="Topel M."/>
        </authorList>
    </citation>
    <scope>NUCLEOTIDE SEQUENCE</scope>
    <source>
        <strain evidence="2">R05AC</strain>
    </source>
</reference>
<accession>A0AAD8XXX6</accession>
<feature type="region of interest" description="Disordered" evidence="1">
    <location>
        <begin position="60"/>
        <end position="151"/>
    </location>
</feature>
<feature type="non-terminal residue" evidence="2">
    <location>
        <position position="1"/>
    </location>
</feature>
<dbReference type="EMBL" id="JATAAI010000031">
    <property type="protein sequence ID" value="KAK1735921.1"/>
    <property type="molecule type" value="Genomic_DNA"/>
</dbReference>
<evidence type="ECO:0000256" key="1">
    <source>
        <dbReference type="SAM" id="MobiDB-lite"/>
    </source>
</evidence>
<keyword evidence="3" id="KW-1185">Reference proteome</keyword>
<dbReference type="Proteomes" id="UP001224775">
    <property type="component" value="Unassembled WGS sequence"/>
</dbReference>